<evidence type="ECO:0000256" key="3">
    <source>
        <dbReference type="ARBA" id="ARBA00023163"/>
    </source>
</evidence>
<dbReference type="OrthoDB" id="2612963at2"/>
<dbReference type="STRING" id="1423813.FC26_GL001355"/>
<dbReference type="Gene3D" id="1.10.10.10">
    <property type="entry name" value="Winged helix-like DNA-binding domain superfamily/Winged helix DNA-binding domain"/>
    <property type="match status" value="1"/>
</dbReference>
<dbReference type="PANTHER" id="PTHR42756:SF1">
    <property type="entry name" value="TRANSCRIPTIONAL REPRESSOR OF EMRAB OPERON"/>
    <property type="match status" value="1"/>
</dbReference>
<dbReference type="SUPFAM" id="SSF46785">
    <property type="entry name" value="Winged helix' DNA-binding domain"/>
    <property type="match status" value="1"/>
</dbReference>
<evidence type="ECO:0000259" key="4">
    <source>
        <dbReference type="PROSITE" id="PS50995"/>
    </source>
</evidence>
<evidence type="ECO:0000313" key="6">
    <source>
        <dbReference type="Proteomes" id="UP000051733"/>
    </source>
</evidence>
<dbReference type="GO" id="GO:0003677">
    <property type="term" value="F:DNA binding"/>
    <property type="evidence" value="ECO:0007669"/>
    <property type="project" value="UniProtKB-KW"/>
</dbReference>
<dbReference type="PATRIC" id="fig|1423813.3.peg.1378"/>
<name>A0A0R2AC34_9LACO</name>
<dbReference type="SMART" id="SM00347">
    <property type="entry name" value="HTH_MARR"/>
    <property type="match status" value="1"/>
</dbReference>
<feature type="domain" description="HTH marR-type" evidence="4">
    <location>
        <begin position="17"/>
        <end position="146"/>
    </location>
</feature>
<protein>
    <recommendedName>
        <fullName evidence="4">HTH marR-type domain-containing protein</fullName>
    </recommendedName>
</protein>
<evidence type="ECO:0000256" key="2">
    <source>
        <dbReference type="ARBA" id="ARBA00023125"/>
    </source>
</evidence>
<proteinExistence type="predicted"/>
<keyword evidence="6" id="KW-1185">Reference proteome</keyword>
<comment type="caution">
    <text evidence="5">The sequence shown here is derived from an EMBL/GenBank/DDBJ whole genome shotgun (WGS) entry which is preliminary data.</text>
</comment>
<reference evidence="5 6" key="1">
    <citation type="journal article" date="2015" name="Genome Announc.">
        <title>Expanding the biotechnology potential of lactobacilli through comparative genomics of 213 strains and associated genera.</title>
        <authorList>
            <person name="Sun Z."/>
            <person name="Harris H.M."/>
            <person name="McCann A."/>
            <person name="Guo C."/>
            <person name="Argimon S."/>
            <person name="Zhang W."/>
            <person name="Yang X."/>
            <person name="Jeffery I.B."/>
            <person name="Cooney J.C."/>
            <person name="Kagawa T.F."/>
            <person name="Liu W."/>
            <person name="Song Y."/>
            <person name="Salvetti E."/>
            <person name="Wrobel A."/>
            <person name="Rasinkangas P."/>
            <person name="Parkhill J."/>
            <person name="Rea M.C."/>
            <person name="O'Sullivan O."/>
            <person name="Ritari J."/>
            <person name="Douillard F.P."/>
            <person name="Paul Ross R."/>
            <person name="Yang R."/>
            <person name="Briner A.E."/>
            <person name="Felis G.E."/>
            <person name="de Vos W.M."/>
            <person name="Barrangou R."/>
            <person name="Klaenhammer T.R."/>
            <person name="Caufield P.W."/>
            <person name="Cui Y."/>
            <person name="Zhang H."/>
            <person name="O'Toole P.W."/>
        </authorList>
    </citation>
    <scope>NUCLEOTIDE SEQUENCE [LARGE SCALE GENOMIC DNA]</scope>
    <source>
        <strain evidence="5 6">DSM 20634</strain>
    </source>
</reference>
<dbReference type="EMBL" id="AYYY01000021">
    <property type="protein sequence ID" value="KRM61787.1"/>
    <property type="molecule type" value="Genomic_DNA"/>
</dbReference>
<dbReference type="Proteomes" id="UP000051733">
    <property type="component" value="Unassembled WGS sequence"/>
</dbReference>
<evidence type="ECO:0000256" key="1">
    <source>
        <dbReference type="ARBA" id="ARBA00023015"/>
    </source>
</evidence>
<keyword evidence="3" id="KW-0804">Transcription</keyword>
<dbReference type="InterPro" id="IPR000835">
    <property type="entry name" value="HTH_MarR-typ"/>
</dbReference>
<gene>
    <name evidence="5" type="ORF">FC26_GL001355</name>
</gene>
<keyword evidence="1" id="KW-0805">Transcription regulation</keyword>
<sequence length="153" mass="17845">MKNREEFDLMKFEQDDTSELIYTLSTLQYNYIAHRLKSIQLNTLQARSLNYISLHPGTIQRSLSDYLGKKQATVTNILKLLEDRGYLLRKIQADNERQKNLFLTMAGEKLVTDIQKIFIDLNTLINEPLAKSEHQDILNSLLKIKEHLNNINP</sequence>
<organism evidence="5 6">
    <name type="scientific">Paucilactobacillus vaccinostercus DSM 20634</name>
    <dbReference type="NCBI Taxonomy" id="1423813"/>
    <lineage>
        <taxon>Bacteria</taxon>
        <taxon>Bacillati</taxon>
        <taxon>Bacillota</taxon>
        <taxon>Bacilli</taxon>
        <taxon>Lactobacillales</taxon>
        <taxon>Lactobacillaceae</taxon>
        <taxon>Paucilactobacillus</taxon>
    </lineage>
</organism>
<keyword evidence="2" id="KW-0238">DNA-binding</keyword>
<evidence type="ECO:0000313" key="5">
    <source>
        <dbReference type="EMBL" id="KRM61787.1"/>
    </source>
</evidence>
<dbReference type="PANTHER" id="PTHR42756">
    <property type="entry name" value="TRANSCRIPTIONAL REGULATOR, MARR"/>
    <property type="match status" value="1"/>
</dbReference>
<accession>A0A0R2AC34</accession>
<dbReference type="Pfam" id="PF12802">
    <property type="entry name" value="MarR_2"/>
    <property type="match status" value="1"/>
</dbReference>
<dbReference type="InterPro" id="IPR036390">
    <property type="entry name" value="WH_DNA-bd_sf"/>
</dbReference>
<dbReference type="InterPro" id="IPR036388">
    <property type="entry name" value="WH-like_DNA-bd_sf"/>
</dbReference>
<dbReference type="GO" id="GO:0003700">
    <property type="term" value="F:DNA-binding transcription factor activity"/>
    <property type="evidence" value="ECO:0007669"/>
    <property type="project" value="InterPro"/>
</dbReference>
<dbReference type="PROSITE" id="PS50995">
    <property type="entry name" value="HTH_MARR_2"/>
    <property type="match status" value="1"/>
</dbReference>
<dbReference type="AlphaFoldDB" id="A0A0R2AC34"/>